<evidence type="ECO:0000313" key="2">
    <source>
        <dbReference type="EMBL" id="OWP26521.1"/>
    </source>
</evidence>
<dbReference type="Proteomes" id="UP000197470">
    <property type="component" value="Unassembled WGS sequence"/>
</dbReference>
<dbReference type="Gene3D" id="3.90.1580.10">
    <property type="entry name" value="paralog of FGE (formylglycine-generating enzyme)"/>
    <property type="match status" value="1"/>
</dbReference>
<dbReference type="InterPro" id="IPR016187">
    <property type="entry name" value="CTDL_fold"/>
</dbReference>
<feature type="domain" description="Sulfatase-modifying factor enzyme-like" evidence="1">
    <location>
        <begin position="238"/>
        <end position="449"/>
    </location>
</feature>
<dbReference type="InterPro" id="IPR042095">
    <property type="entry name" value="SUMF_sf"/>
</dbReference>
<dbReference type="GO" id="GO:0120147">
    <property type="term" value="F:formylglycine-generating oxidase activity"/>
    <property type="evidence" value="ECO:0007669"/>
    <property type="project" value="TreeGrafter"/>
</dbReference>
<sequence length="451" mass="52705">MKNRILDFLNKREAILWVKTHDYQEIKKIFFESNEILKNKKLYVYERGVTLNKEINASVPTMKNLYTTLDELYPQGIRKDPVILLIKDSVEEILENKNIEYIKEIAETKRDNPKYNLTIIIVNNKKIPSQLTTFSKYIKKSDIKNENNIKNYVIEMAQAEKINLTQKEIESILNLLIKDIEEISKKRNNNQQIESILSETAMYKKKNIEVKDMVLVKGGEYKPSFLKEEKEIFDIEVCKYQVTQAMWEEIMGNNPSTFKGGNKPVNMVSWWGAVEYCNKLSEKYGLIPVYDLSRWTEQILMIKQLDGKVVAPDEADFLKTEGFRLPTDIEWEWFARGGEIGQKTGSFNYKYSGSNNIDEVAWYFKNSSINKKSSKEIHEVALKKANQLGIYDCSGNLWEWIYDIDENFGKRRKIRGGCYYSDPEVCTVLFCHSELSVKTFDNIGFRVVRTV</sequence>
<name>A0A246EL64_FUSNP</name>
<dbReference type="PANTHER" id="PTHR23150">
    <property type="entry name" value="SULFATASE MODIFYING FACTOR 1, 2"/>
    <property type="match status" value="1"/>
</dbReference>
<dbReference type="InterPro" id="IPR051043">
    <property type="entry name" value="Sulfatase_Mod_Factor_Kinase"/>
</dbReference>
<reference evidence="2 3" key="1">
    <citation type="submission" date="2017-05" db="EMBL/GenBank/DDBJ databases">
        <title>Genome sequencing of Fusobacterium nucleatum subsp. polymorphum KCOM 1001 (=ChDC F119).</title>
        <authorList>
            <person name="Kook J.-K."/>
            <person name="Park S.-N."/>
            <person name="Lim Y.K."/>
            <person name="Roh H."/>
        </authorList>
    </citation>
    <scope>NUCLEOTIDE SEQUENCE [LARGE SCALE GENOMIC DNA]</scope>
    <source>
        <strain evidence="2 3">KCOM 1001</strain>
    </source>
</reference>
<dbReference type="RefSeq" id="WP_088389507.1">
    <property type="nucleotide sequence ID" value="NZ_NHRT01000001.1"/>
</dbReference>
<comment type="caution">
    <text evidence="2">The sequence shown here is derived from an EMBL/GenBank/DDBJ whole genome shotgun (WGS) entry which is preliminary data.</text>
</comment>
<protein>
    <recommendedName>
        <fullName evidence="1">Sulfatase-modifying factor enzyme-like domain-containing protein</fullName>
    </recommendedName>
</protein>
<dbReference type="InterPro" id="IPR005532">
    <property type="entry name" value="SUMF_dom"/>
</dbReference>
<evidence type="ECO:0000259" key="1">
    <source>
        <dbReference type="Pfam" id="PF03781"/>
    </source>
</evidence>
<dbReference type="Pfam" id="PF03781">
    <property type="entry name" value="FGE-sulfatase"/>
    <property type="match status" value="1"/>
</dbReference>
<gene>
    <name evidence="2" type="ORF">CA839_12040</name>
</gene>
<dbReference type="SUPFAM" id="SSF56436">
    <property type="entry name" value="C-type lectin-like"/>
    <property type="match status" value="1"/>
</dbReference>
<dbReference type="AlphaFoldDB" id="A0A246EL64"/>
<evidence type="ECO:0000313" key="3">
    <source>
        <dbReference type="Proteomes" id="UP000197470"/>
    </source>
</evidence>
<dbReference type="EMBL" id="NHRT01000001">
    <property type="protein sequence ID" value="OWP26521.1"/>
    <property type="molecule type" value="Genomic_DNA"/>
</dbReference>
<proteinExistence type="predicted"/>
<accession>A0A246EL64</accession>
<organism evidence="2 3">
    <name type="scientific">Fusobacterium nucleatum subsp. polymorphum</name>
    <name type="common">Fusobacterium polymorphum</name>
    <dbReference type="NCBI Taxonomy" id="76857"/>
    <lineage>
        <taxon>Bacteria</taxon>
        <taxon>Fusobacteriati</taxon>
        <taxon>Fusobacteriota</taxon>
        <taxon>Fusobacteriia</taxon>
        <taxon>Fusobacteriales</taxon>
        <taxon>Fusobacteriaceae</taxon>
        <taxon>Fusobacterium</taxon>
    </lineage>
</organism>
<dbReference type="PANTHER" id="PTHR23150:SF19">
    <property type="entry name" value="FORMYLGLYCINE-GENERATING ENZYME"/>
    <property type="match status" value="1"/>
</dbReference>